<reference evidence="2 3" key="1">
    <citation type="submission" date="2024-04" db="EMBL/GenBank/DDBJ databases">
        <authorList>
            <person name="Waldvogel A.-M."/>
            <person name="Schoenle A."/>
        </authorList>
    </citation>
    <scope>NUCLEOTIDE SEQUENCE [LARGE SCALE GENOMIC DNA]</scope>
</reference>
<evidence type="ECO:0000313" key="2">
    <source>
        <dbReference type="EMBL" id="CAL1605072.1"/>
    </source>
</evidence>
<dbReference type="EMBL" id="OZ035827">
    <property type="protein sequence ID" value="CAL1605072.1"/>
    <property type="molecule type" value="Genomic_DNA"/>
</dbReference>
<dbReference type="Proteomes" id="UP001497482">
    <property type="component" value="Chromosome 5"/>
</dbReference>
<proteinExistence type="predicted"/>
<sequence>MYGIPPPTCGVGKCTGLISPSVLGGVVGVPGAQGGTAAVGSMVACGQTIVQVGPLWTIAGVWVACPVPPAFQSSRRRTLSRCWAGPTAEEEEGATVEEEEGPTAEEVEGPAEEEEGPTVEEEEGLAEEEEGATAEEEEGATAEEVEGPAEEVEGPAEEVEGPAEEEVEDTGVALFLQLSAMKHWRISCAFFTVLYSA</sequence>
<protein>
    <submittedName>
        <fullName evidence="2">Uncharacterized protein</fullName>
    </submittedName>
</protein>
<evidence type="ECO:0000313" key="3">
    <source>
        <dbReference type="Proteomes" id="UP001497482"/>
    </source>
</evidence>
<feature type="compositionally biased region" description="Acidic residues" evidence="1">
    <location>
        <begin position="88"/>
        <end position="167"/>
    </location>
</feature>
<accession>A0AAV2LVI8</accession>
<gene>
    <name evidence="2" type="ORF">KC01_LOCUS32493</name>
</gene>
<name>A0AAV2LVI8_KNICA</name>
<organism evidence="2 3">
    <name type="scientific">Knipowitschia caucasica</name>
    <name type="common">Caucasian dwarf goby</name>
    <name type="synonym">Pomatoschistus caucasicus</name>
    <dbReference type="NCBI Taxonomy" id="637954"/>
    <lineage>
        <taxon>Eukaryota</taxon>
        <taxon>Metazoa</taxon>
        <taxon>Chordata</taxon>
        <taxon>Craniata</taxon>
        <taxon>Vertebrata</taxon>
        <taxon>Euteleostomi</taxon>
        <taxon>Actinopterygii</taxon>
        <taxon>Neopterygii</taxon>
        <taxon>Teleostei</taxon>
        <taxon>Neoteleostei</taxon>
        <taxon>Acanthomorphata</taxon>
        <taxon>Gobiaria</taxon>
        <taxon>Gobiiformes</taxon>
        <taxon>Gobioidei</taxon>
        <taxon>Gobiidae</taxon>
        <taxon>Gobiinae</taxon>
        <taxon>Knipowitschia</taxon>
    </lineage>
</organism>
<dbReference type="AlphaFoldDB" id="A0AAV2LVI8"/>
<feature type="region of interest" description="Disordered" evidence="1">
    <location>
        <begin position="76"/>
        <end position="167"/>
    </location>
</feature>
<evidence type="ECO:0000256" key="1">
    <source>
        <dbReference type="SAM" id="MobiDB-lite"/>
    </source>
</evidence>
<keyword evidence="3" id="KW-1185">Reference proteome</keyword>